<feature type="domain" description="Nucleotidyl transferase" evidence="1">
    <location>
        <begin position="25"/>
        <end position="254"/>
    </location>
</feature>
<dbReference type="InterPro" id="IPR029044">
    <property type="entry name" value="Nucleotide-diphossugar_trans"/>
</dbReference>
<dbReference type="InterPro" id="IPR050486">
    <property type="entry name" value="Mannose-1P_guanyltransferase"/>
</dbReference>
<keyword evidence="3" id="KW-1185">Reference proteome</keyword>
<dbReference type="Gene3D" id="2.160.10.10">
    <property type="entry name" value="Hexapeptide repeat proteins"/>
    <property type="match status" value="1"/>
</dbReference>
<evidence type="ECO:0000313" key="3">
    <source>
        <dbReference type="Proteomes" id="UP001254165"/>
    </source>
</evidence>
<dbReference type="CDD" id="cd04181">
    <property type="entry name" value="NTP_transferase"/>
    <property type="match status" value="1"/>
</dbReference>
<accession>A0ABU3NSJ4</accession>
<proteinExistence type="predicted"/>
<dbReference type="Gene3D" id="3.90.550.10">
    <property type="entry name" value="Spore Coat Polysaccharide Biosynthesis Protein SpsA, Chain A"/>
    <property type="match status" value="1"/>
</dbReference>
<dbReference type="Pfam" id="PF00483">
    <property type="entry name" value="NTP_transferase"/>
    <property type="match status" value="1"/>
</dbReference>
<gene>
    <name evidence="2" type="ORF">QYE77_11165</name>
</gene>
<reference evidence="2 3" key="1">
    <citation type="submission" date="2023-07" db="EMBL/GenBank/DDBJ databases">
        <title>Novel species of Thermanaerothrix with wide hydrolytic capabilities.</title>
        <authorList>
            <person name="Zayulina K.S."/>
            <person name="Podosokorskaya O.A."/>
            <person name="Elcheninov A.G."/>
        </authorList>
    </citation>
    <scope>NUCLEOTIDE SEQUENCE [LARGE SCALE GENOMIC DNA]</scope>
    <source>
        <strain evidence="2 3">4228-RoL</strain>
    </source>
</reference>
<protein>
    <submittedName>
        <fullName evidence="2">Sugar phosphate nucleotidyltransferase</fullName>
    </submittedName>
</protein>
<evidence type="ECO:0000313" key="2">
    <source>
        <dbReference type="EMBL" id="MDT8898821.1"/>
    </source>
</evidence>
<dbReference type="Proteomes" id="UP001254165">
    <property type="component" value="Unassembled WGS sequence"/>
</dbReference>
<organism evidence="2 3">
    <name type="scientific">Thermanaerothrix solaris</name>
    <dbReference type="NCBI Taxonomy" id="3058434"/>
    <lineage>
        <taxon>Bacteria</taxon>
        <taxon>Bacillati</taxon>
        <taxon>Chloroflexota</taxon>
        <taxon>Anaerolineae</taxon>
        <taxon>Anaerolineales</taxon>
        <taxon>Anaerolineaceae</taxon>
        <taxon>Thermanaerothrix</taxon>
    </lineage>
</organism>
<dbReference type="EMBL" id="JAUHMF010000002">
    <property type="protein sequence ID" value="MDT8898821.1"/>
    <property type="molecule type" value="Genomic_DNA"/>
</dbReference>
<dbReference type="InterPro" id="IPR005835">
    <property type="entry name" value="NTP_transferase_dom"/>
</dbReference>
<sequence>MVRDSIHHPMEAGLTHTLTIAIPMAGWGTRMRPHTWSKPKPLLPLAGKTVLDYVLAQFNSVPASFKIEYVFIVGPGQQTAIEAHMQQHHPDLTVHYVVQEVMRGQSDALHLAREYLHGPMLMAFSDTLIETDLSFLAHTDVDGIAWVKPVPDPRRFGVAEVNAEGWVTRLIEKPQDLSNNLVVVGFYYFRSGEALVAAIEEQMQRGLALRGEYFLADAINILLERGARFRTQKVDIWLDAGIPEALLETNRYLLEHGHDNSAEVIQRAGVAVIPPVYVHPDAQLNNVVIGPHVSVGRGCVLESCVISDSVLDEGSHIRNTVLTGSLVGRRVRFEGTPHRLNLGDDAWVK</sequence>
<evidence type="ECO:0000259" key="1">
    <source>
        <dbReference type="Pfam" id="PF00483"/>
    </source>
</evidence>
<dbReference type="SUPFAM" id="SSF53448">
    <property type="entry name" value="Nucleotide-diphospho-sugar transferases"/>
    <property type="match status" value="1"/>
</dbReference>
<name>A0ABU3NSJ4_9CHLR</name>
<dbReference type="RefSeq" id="WP_315625484.1">
    <property type="nucleotide sequence ID" value="NZ_JAUHMF010000002.1"/>
</dbReference>
<dbReference type="PANTHER" id="PTHR22572">
    <property type="entry name" value="SUGAR-1-PHOSPHATE GUANYL TRANSFERASE"/>
    <property type="match status" value="1"/>
</dbReference>
<comment type="caution">
    <text evidence="2">The sequence shown here is derived from an EMBL/GenBank/DDBJ whole genome shotgun (WGS) entry which is preliminary data.</text>
</comment>